<evidence type="ECO:0000256" key="7">
    <source>
        <dbReference type="ARBA" id="ARBA00038873"/>
    </source>
</evidence>
<evidence type="ECO:0000256" key="1">
    <source>
        <dbReference type="ARBA" id="ARBA00004496"/>
    </source>
</evidence>
<comment type="function">
    <text evidence="6">Catalyzes the GTP-dependent phosphorylation of 5-hydroxy-L-lysine.</text>
</comment>
<gene>
    <name evidence="10" type="ORF">E1B25_14800</name>
</gene>
<name>A0A4R5EPA5_9RHOB</name>
<dbReference type="EMBL" id="SMFP01000010">
    <property type="protein sequence ID" value="TDE36330.1"/>
    <property type="molecule type" value="Genomic_DNA"/>
</dbReference>
<evidence type="ECO:0000313" key="11">
    <source>
        <dbReference type="Proteomes" id="UP000294662"/>
    </source>
</evidence>
<evidence type="ECO:0000313" key="10">
    <source>
        <dbReference type="EMBL" id="TDE36330.1"/>
    </source>
</evidence>
<evidence type="ECO:0000259" key="9">
    <source>
        <dbReference type="Pfam" id="PF01636"/>
    </source>
</evidence>
<comment type="subcellular location">
    <subcellularLocation>
        <location evidence="1">Cytoplasm</location>
    </subcellularLocation>
</comment>
<evidence type="ECO:0000256" key="4">
    <source>
        <dbReference type="ARBA" id="ARBA00022777"/>
    </source>
</evidence>
<keyword evidence="2" id="KW-0963">Cytoplasm</keyword>
<dbReference type="Proteomes" id="UP000294662">
    <property type="component" value="Unassembled WGS sequence"/>
</dbReference>
<dbReference type="SUPFAM" id="SSF56112">
    <property type="entry name" value="Protein kinase-like (PK-like)"/>
    <property type="match status" value="1"/>
</dbReference>
<evidence type="ECO:0000256" key="3">
    <source>
        <dbReference type="ARBA" id="ARBA00022679"/>
    </source>
</evidence>
<dbReference type="EC" id="2.7.1.81" evidence="7"/>
<reference evidence="10 11" key="1">
    <citation type="submission" date="2019-03" db="EMBL/GenBank/DDBJ databases">
        <authorList>
            <person name="Zhang S."/>
        </authorList>
    </citation>
    <scope>NUCLEOTIDE SEQUENCE [LARGE SCALE GENOMIC DNA]</scope>
    <source>
        <strain evidence="10 11">S4J41</strain>
    </source>
</reference>
<dbReference type="InterPro" id="IPR011009">
    <property type="entry name" value="Kinase-like_dom_sf"/>
</dbReference>
<evidence type="ECO:0000256" key="2">
    <source>
        <dbReference type="ARBA" id="ARBA00022490"/>
    </source>
</evidence>
<keyword evidence="11" id="KW-1185">Reference proteome</keyword>
<accession>A0A4R5EPA5</accession>
<evidence type="ECO:0000256" key="5">
    <source>
        <dbReference type="ARBA" id="ARBA00036820"/>
    </source>
</evidence>
<dbReference type="InterPro" id="IPR050249">
    <property type="entry name" value="Pseudomonas-type_ThrB"/>
</dbReference>
<proteinExistence type="predicted"/>
<dbReference type="Gene3D" id="3.30.200.20">
    <property type="entry name" value="Phosphorylase Kinase, domain 1"/>
    <property type="match status" value="1"/>
</dbReference>
<dbReference type="OrthoDB" id="156345at2"/>
<evidence type="ECO:0000256" key="8">
    <source>
        <dbReference type="ARBA" id="ARBA00040505"/>
    </source>
</evidence>
<dbReference type="InterPro" id="IPR002575">
    <property type="entry name" value="Aminoglycoside_PTrfase"/>
</dbReference>
<protein>
    <recommendedName>
        <fullName evidence="8">Hydroxylysine kinase</fullName>
        <ecNumber evidence="7">2.7.1.81</ecNumber>
    </recommendedName>
</protein>
<dbReference type="AlphaFoldDB" id="A0A4R5EPA5"/>
<keyword evidence="4 10" id="KW-0418">Kinase</keyword>
<keyword evidence="3" id="KW-0808">Transferase</keyword>
<sequence>MSEEVAADLAVRHYGLSGEIRRFATEKDDTFRITTADGAAYVLKIANADEDRTELDMQVALIAHLADCADLPVPSVFPDLAGAPISEMIDADGQTRLARLITYLPGTVLDTTDSSAAERERIGEVLARLRLALANFSHPGAHRVVAWDVRHLPGLTDLMEHVADPVQRAALQAGLDRFLPLMSRIDALRRQVLHNDFSRSNLIVDHARPDFVTGIIDFGDAVHTAIAVDVSTALLNQLPRDAAARGRDGDLFSEGRDLLRGYLAHADLTEEELRLIPHLVMGRVIGRALLSIWRAALLPENATYILRNTDQGWAQLDWFLARSPEQVSDLLF</sequence>
<comment type="caution">
    <text evidence="10">The sequence shown here is derived from an EMBL/GenBank/DDBJ whole genome shotgun (WGS) entry which is preliminary data.</text>
</comment>
<dbReference type="GO" id="GO:0005737">
    <property type="term" value="C:cytoplasm"/>
    <property type="evidence" value="ECO:0007669"/>
    <property type="project" value="UniProtKB-SubCell"/>
</dbReference>
<feature type="domain" description="Aminoglycoside phosphotransferase" evidence="9">
    <location>
        <begin position="27"/>
        <end position="256"/>
    </location>
</feature>
<evidence type="ECO:0000256" key="6">
    <source>
        <dbReference type="ARBA" id="ARBA00037368"/>
    </source>
</evidence>
<dbReference type="PANTHER" id="PTHR21064:SF1">
    <property type="entry name" value="HYDROXYLYSINE KINASE"/>
    <property type="match status" value="1"/>
</dbReference>
<organism evidence="10 11">
    <name type="scientific">Antarcticimicrobium sediminis</name>
    <dbReference type="NCBI Taxonomy" id="2546227"/>
    <lineage>
        <taxon>Bacteria</taxon>
        <taxon>Pseudomonadati</taxon>
        <taxon>Pseudomonadota</taxon>
        <taxon>Alphaproteobacteria</taxon>
        <taxon>Rhodobacterales</taxon>
        <taxon>Paracoccaceae</taxon>
        <taxon>Antarcticimicrobium</taxon>
    </lineage>
</organism>
<comment type="catalytic activity">
    <reaction evidence="5">
        <text>(5R)-5-hydroxy-L-lysine + GTP = (5R)-5-phosphooxy-L-lysine + GDP + H(+)</text>
        <dbReference type="Rhea" id="RHEA:19049"/>
        <dbReference type="ChEBI" id="CHEBI:15378"/>
        <dbReference type="ChEBI" id="CHEBI:37565"/>
        <dbReference type="ChEBI" id="CHEBI:57882"/>
        <dbReference type="ChEBI" id="CHEBI:58189"/>
        <dbReference type="ChEBI" id="CHEBI:58357"/>
        <dbReference type="EC" id="2.7.1.81"/>
    </reaction>
</comment>
<dbReference type="PANTHER" id="PTHR21064">
    <property type="entry name" value="AMINOGLYCOSIDE PHOSPHOTRANSFERASE DOMAIN-CONTAINING PROTEIN-RELATED"/>
    <property type="match status" value="1"/>
</dbReference>
<dbReference type="Gene3D" id="3.90.1200.10">
    <property type="match status" value="1"/>
</dbReference>
<dbReference type="Pfam" id="PF01636">
    <property type="entry name" value="APH"/>
    <property type="match status" value="1"/>
</dbReference>
<dbReference type="GO" id="GO:0047992">
    <property type="term" value="F:hydroxylysine kinase activity"/>
    <property type="evidence" value="ECO:0007669"/>
    <property type="project" value="UniProtKB-EC"/>
</dbReference>